<dbReference type="PANTHER" id="PTHR21310:SF15">
    <property type="entry name" value="AMINOGLYCOSIDE PHOSPHOTRANSFERASE DOMAIN-CONTAINING PROTEIN"/>
    <property type="match status" value="1"/>
</dbReference>
<dbReference type="PANTHER" id="PTHR21310">
    <property type="entry name" value="AMINOGLYCOSIDE PHOSPHOTRANSFERASE-RELATED-RELATED"/>
    <property type="match status" value="1"/>
</dbReference>
<dbReference type="CDD" id="cd05120">
    <property type="entry name" value="APH_ChoK_like"/>
    <property type="match status" value="1"/>
</dbReference>
<sequence length="187" mass="21647">MSIKLRQLFSYPAYLINFLGRKLPFGLYLKYRGIADLARNEFNAMRTLHLKTTIPIPEPLDVIPNGDSSYLLMTRLPGRSSQTVICNTFGEICRHHRICSVDPIGPFSDEPSRRGHKMAFPLADLNPRNILVDQVTLSDGTTGWRVTGIVDWETAGYYPEYWDYTKALFKGFRWKPRYIKMVHKVFE</sequence>
<dbReference type="Proteomes" id="UP001303647">
    <property type="component" value="Unassembled WGS sequence"/>
</dbReference>
<dbReference type="SUPFAM" id="SSF56112">
    <property type="entry name" value="Protein kinase-like (PK-like)"/>
    <property type="match status" value="1"/>
</dbReference>
<dbReference type="AlphaFoldDB" id="A0AAN7CRZ6"/>
<feature type="domain" description="Aminoglycoside phosphotransferase" evidence="1">
    <location>
        <begin position="123"/>
        <end position="175"/>
    </location>
</feature>
<name>A0AAN7CRZ6_9PEZI</name>
<gene>
    <name evidence="2" type="ORF">C7999DRAFT_41389</name>
</gene>
<dbReference type="InterPro" id="IPR051678">
    <property type="entry name" value="AGP_Transferase"/>
</dbReference>
<protein>
    <recommendedName>
        <fullName evidence="1">Aminoglycoside phosphotransferase domain-containing protein</fullName>
    </recommendedName>
</protein>
<dbReference type="EMBL" id="MU857657">
    <property type="protein sequence ID" value="KAK4247228.1"/>
    <property type="molecule type" value="Genomic_DNA"/>
</dbReference>
<comment type="caution">
    <text evidence="2">The sequence shown here is derived from an EMBL/GenBank/DDBJ whole genome shotgun (WGS) entry which is preliminary data.</text>
</comment>
<dbReference type="InterPro" id="IPR011009">
    <property type="entry name" value="Kinase-like_dom_sf"/>
</dbReference>
<dbReference type="InterPro" id="IPR002575">
    <property type="entry name" value="Aminoglycoside_PTrfase"/>
</dbReference>
<dbReference type="Pfam" id="PF01636">
    <property type="entry name" value="APH"/>
    <property type="match status" value="1"/>
</dbReference>
<proteinExistence type="predicted"/>
<organism evidence="2 3">
    <name type="scientific">Corynascus novoguineensis</name>
    <dbReference type="NCBI Taxonomy" id="1126955"/>
    <lineage>
        <taxon>Eukaryota</taxon>
        <taxon>Fungi</taxon>
        <taxon>Dikarya</taxon>
        <taxon>Ascomycota</taxon>
        <taxon>Pezizomycotina</taxon>
        <taxon>Sordariomycetes</taxon>
        <taxon>Sordariomycetidae</taxon>
        <taxon>Sordariales</taxon>
        <taxon>Chaetomiaceae</taxon>
        <taxon>Corynascus</taxon>
    </lineage>
</organism>
<accession>A0AAN7CRZ6</accession>
<evidence type="ECO:0000313" key="2">
    <source>
        <dbReference type="EMBL" id="KAK4247228.1"/>
    </source>
</evidence>
<evidence type="ECO:0000313" key="3">
    <source>
        <dbReference type="Proteomes" id="UP001303647"/>
    </source>
</evidence>
<keyword evidence="3" id="KW-1185">Reference proteome</keyword>
<reference evidence="2" key="1">
    <citation type="journal article" date="2023" name="Mol. Phylogenet. Evol.">
        <title>Genome-scale phylogeny and comparative genomics of the fungal order Sordariales.</title>
        <authorList>
            <person name="Hensen N."/>
            <person name="Bonometti L."/>
            <person name="Westerberg I."/>
            <person name="Brannstrom I.O."/>
            <person name="Guillou S."/>
            <person name="Cros-Aarteil S."/>
            <person name="Calhoun S."/>
            <person name="Haridas S."/>
            <person name="Kuo A."/>
            <person name="Mondo S."/>
            <person name="Pangilinan J."/>
            <person name="Riley R."/>
            <person name="LaButti K."/>
            <person name="Andreopoulos B."/>
            <person name="Lipzen A."/>
            <person name="Chen C."/>
            <person name="Yan M."/>
            <person name="Daum C."/>
            <person name="Ng V."/>
            <person name="Clum A."/>
            <person name="Steindorff A."/>
            <person name="Ohm R.A."/>
            <person name="Martin F."/>
            <person name="Silar P."/>
            <person name="Natvig D.O."/>
            <person name="Lalanne C."/>
            <person name="Gautier V."/>
            <person name="Ament-Velasquez S.L."/>
            <person name="Kruys A."/>
            <person name="Hutchinson M.I."/>
            <person name="Powell A.J."/>
            <person name="Barry K."/>
            <person name="Miller A.N."/>
            <person name="Grigoriev I.V."/>
            <person name="Debuchy R."/>
            <person name="Gladieux P."/>
            <person name="Hiltunen Thoren M."/>
            <person name="Johannesson H."/>
        </authorList>
    </citation>
    <scope>NUCLEOTIDE SEQUENCE</scope>
    <source>
        <strain evidence="2">CBS 359.72</strain>
    </source>
</reference>
<reference evidence="2" key="2">
    <citation type="submission" date="2023-05" db="EMBL/GenBank/DDBJ databases">
        <authorList>
            <consortium name="Lawrence Berkeley National Laboratory"/>
            <person name="Steindorff A."/>
            <person name="Hensen N."/>
            <person name="Bonometti L."/>
            <person name="Westerberg I."/>
            <person name="Brannstrom I.O."/>
            <person name="Guillou S."/>
            <person name="Cros-Aarteil S."/>
            <person name="Calhoun S."/>
            <person name="Haridas S."/>
            <person name="Kuo A."/>
            <person name="Mondo S."/>
            <person name="Pangilinan J."/>
            <person name="Riley R."/>
            <person name="Labutti K."/>
            <person name="Andreopoulos B."/>
            <person name="Lipzen A."/>
            <person name="Chen C."/>
            <person name="Yanf M."/>
            <person name="Daum C."/>
            <person name="Ng V."/>
            <person name="Clum A."/>
            <person name="Ohm R."/>
            <person name="Martin F."/>
            <person name="Silar P."/>
            <person name="Natvig D."/>
            <person name="Lalanne C."/>
            <person name="Gautier V."/>
            <person name="Ament-Velasquez S.L."/>
            <person name="Kruys A."/>
            <person name="Hutchinson M.I."/>
            <person name="Powell A.J."/>
            <person name="Barry K."/>
            <person name="Miller A.N."/>
            <person name="Grigoriev I.V."/>
            <person name="Debuchy R."/>
            <person name="Gladieux P."/>
            <person name="Thoren M.H."/>
            <person name="Johannesson H."/>
        </authorList>
    </citation>
    <scope>NUCLEOTIDE SEQUENCE</scope>
    <source>
        <strain evidence="2">CBS 359.72</strain>
    </source>
</reference>
<evidence type="ECO:0000259" key="1">
    <source>
        <dbReference type="Pfam" id="PF01636"/>
    </source>
</evidence>